<dbReference type="InterPro" id="IPR002491">
    <property type="entry name" value="ABC_transptr_periplasmic_BD"/>
</dbReference>
<organism evidence="2 3">
    <name type="scientific">Chloroherpeton thalassium (strain ATCC 35110 / GB-78)</name>
    <dbReference type="NCBI Taxonomy" id="517418"/>
    <lineage>
        <taxon>Bacteria</taxon>
        <taxon>Pseudomonadati</taxon>
        <taxon>Chlorobiota</taxon>
        <taxon>Chlorobiia</taxon>
        <taxon>Chlorobiales</taxon>
        <taxon>Chloroherpetonaceae</taxon>
        <taxon>Chloroherpeton</taxon>
    </lineage>
</organism>
<dbReference type="SUPFAM" id="SSF53807">
    <property type="entry name" value="Helical backbone' metal receptor"/>
    <property type="match status" value="1"/>
</dbReference>
<dbReference type="EMBL" id="CP001100">
    <property type="protein sequence ID" value="ACF14896.1"/>
    <property type="molecule type" value="Genomic_DNA"/>
</dbReference>
<dbReference type="AlphaFoldDB" id="B3QX86"/>
<dbReference type="HOGENOM" id="CLU_025776_1_0_10"/>
<evidence type="ECO:0000313" key="3">
    <source>
        <dbReference type="Proteomes" id="UP000001208"/>
    </source>
</evidence>
<evidence type="ECO:0000313" key="2">
    <source>
        <dbReference type="EMBL" id="ACF14896.1"/>
    </source>
</evidence>
<dbReference type="Proteomes" id="UP000001208">
    <property type="component" value="Chromosome"/>
</dbReference>
<dbReference type="STRING" id="517418.Ctha_2447"/>
<reference evidence="2 3" key="1">
    <citation type="submission" date="2008-06" db="EMBL/GenBank/DDBJ databases">
        <title>Complete sequence of Chloroherpeton thalassium ATCC 35110.</title>
        <authorList>
            <consortium name="US DOE Joint Genome Institute"/>
            <person name="Lucas S."/>
            <person name="Copeland A."/>
            <person name="Lapidus A."/>
            <person name="Glavina del Rio T."/>
            <person name="Dalin E."/>
            <person name="Tice H."/>
            <person name="Bruce D."/>
            <person name="Goodwin L."/>
            <person name="Pitluck S."/>
            <person name="Schmutz J."/>
            <person name="Larimer F."/>
            <person name="Land M."/>
            <person name="Hauser L."/>
            <person name="Kyrpides N."/>
            <person name="Mikhailova N."/>
            <person name="Liu Z."/>
            <person name="Li T."/>
            <person name="Zhao F."/>
            <person name="Overmann J."/>
            <person name="Bryant D.A."/>
            <person name="Richardson P."/>
        </authorList>
    </citation>
    <scope>NUCLEOTIDE SEQUENCE [LARGE SCALE GENOMIC DNA]</scope>
    <source>
        <strain evidence="3">ATCC 35110 / GB-78</strain>
    </source>
</reference>
<dbReference type="PANTHER" id="PTHR30535">
    <property type="entry name" value="VITAMIN B12-BINDING PROTEIN"/>
    <property type="match status" value="1"/>
</dbReference>
<accession>B3QX86</accession>
<evidence type="ECO:0000259" key="1">
    <source>
        <dbReference type="PROSITE" id="PS50983"/>
    </source>
</evidence>
<dbReference type="GO" id="GO:0071281">
    <property type="term" value="P:cellular response to iron ion"/>
    <property type="evidence" value="ECO:0007669"/>
    <property type="project" value="TreeGrafter"/>
</dbReference>
<feature type="domain" description="Fe/B12 periplasmic-binding" evidence="1">
    <location>
        <begin position="110"/>
        <end position="383"/>
    </location>
</feature>
<dbReference type="Pfam" id="PF01497">
    <property type="entry name" value="Peripla_BP_2"/>
    <property type="match status" value="1"/>
</dbReference>
<dbReference type="PROSITE" id="PS50983">
    <property type="entry name" value="FE_B12_PBP"/>
    <property type="match status" value="1"/>
</dbReference>
<dbReference type="PANTHER" id="PTHR30535:SF34">
    <property type="entry name" value="MOLYBDATE-BINDING PROTEIN MOLA"/>
    <property type="match status" value="1"/>
</dbReference>
<sequence length="396" mass="44725">MLANLISFFITLKNRLKTPRCFFLIGGVLAFFPANLLAQPLELPQKGEVKIEFAERFSITRLRNGCRLLEIKKPVGRKRGLWFTYLLVPKGQPVPKGYDYDELVSIPVRTVTCASGFHVSLVALLGHFDAVVGVSGKMRVGNERIHEMLDAGEMAALGDSQNMNMETLVETRPDVAFIYGSGSDFDMQEKIHQFGITPGLICAHLEAQPLGVLEWIKFIGAFFQKEAIAQAYFDSVKTQYLNYQRVADAVAQKPGVIVGHNRKGAWTTHGSSAWFVQFLLDAGANYILEPKNEYEENVVSLEVAIQKGIKADYWVNPQWDVRKISELLGQDKRYGIFKSVQTGQVYNNNASAFNNGRNRFWETGMMEPQVVLADLIKIFHPELLPEHKLVYYRKLD</sequence>
<gene>
    <name evidence="2" type="ordered locus">Ctha_2447</name>
</gene>
<name>B3QX86_CHLT3</name>
<dbReference type="Gene3D" id="3.40.50.1980">
    <property type="entry name" value="Nitrogenase molybdenum iron protein domain"/>
    <property type="match status" value="2"/>
</dbReference>
<protein>
    <submittedName>
        <fullName evidence="2">Periplasmic binding protein</fullName>
    </submittedName>
</protein>
<dbReference type="InterPro" id="IPR050902">
    <property type="entry name" value="ABC_Transporter_SBP"/>
</dbReference>
<keyword evidence="3" id="KW-1185">Reference proteome</keyword>
<dbReference type="eggNOG" id="COG0614">
    <property type="taxonomic scope" value="Bacteria"/>
</dbReference>
<dbReference type="KEGG" id="cts:Ctha_2447"/>
<proteinExistence type="predicted"/>